<dbReference type="InterPro" id="IPR050515">
    <property type="entry name" value="Beta-lactam/transpept"/>
</dbReference>
<evidence type="ECO:0000313" key="2">
    <source>
        <dbReference type="EMBL" id="UZF44500.1"/>
    </source>
</evidence>
<dbReference type="InterPro" id="IPR007887">
    <property type="entry name" value="MecA_N"/>
</dbReference>
<dbReference type="SUPFAM" id="SSF54427">
    <property type="entry name" value="NTF2-like"/>
    <property type="match status" value="1"/>
</dbReference>
<dbReference type="RefSeq" id="WP_145707483.1">
    <property type="nucleotide sequence ID" value="NZ_CP083974.1"/>
</dbReference>
<name>A0AA46WV48_RHORH</name>
<evidence type="ECO:0000259" key="1">
    <source>
        <dbReference type="Pfam" id="PF05223"/>
    </source>
</evidence>
<dbReference type="InterPro" id="IPR012338">
    <property type="entry name" value="Beta-lactam/transpept-like"/>
</dbReference>
<dbReference type="InterPro" id="IPR032710">
    <property type="entry name" value="NTF2-like_dom_sf"/>
</dbReference>
<gene>
    <name evidence="2" type="ORF">KUM34_022025</name>
</gene>
<sequence>MRFRDWRGKRGRIVALAVCLVVAVVALTTVVFSDSRSEAQRLVDDFVAALDDRDAGAAAALTSYPNAAEETISQMYDGLADGTVDYDVTQLVELNDDSGYFTLTAGWNFGEGKDWSYQVTGSVRKLAVGWRVSWDPEVVVPDLSGGRTVHHVRTDAAPPKIFDRTGRLLMEEQTINAVVLDPAAMPDPVDTTTRLAAVLEPVAPVITAQLMQERMAENPGNRITAVKLRDQDYQFLEDGIVSIPGVEVLTTPTLISADRRISTPLLDSLRSAWQLERDRTAGWAVTLEDPEEGPIQVAGFQGPPPPDLQATVDSQVQLAAKEAVVTAGTPAAVVAIQPSTGGILAADVNNWAMELGPVITHGLYPAGGVLDPVRLAAGLERGVDPNDVGSDDVASTARRLGLGVDYDVPGFEFETSQIGHNRSGVVQFAGSDSDENLITPLGAAVLAASVARGSAAVPTIVQGQETVVHDAPEALPGSVIDALRGMMIDNVQNGPASFLRGHAGLAGIAAASGEDRWFFGYTGGDLAFAVFVADADGGDRAIKMADTFLRKLGEPLLGE</sequence>
<dbReference type="PANTHER" id="PTHR30627:SF24">
    <property type="entry name" value="PENICILLIN-BINDING PROTEIN 4B"/>
    <property type="match status" value="1"/>
</dbReference>
<protein>
    <submittedName>
        <fullName evidence="2">Penicillin-binding protein</fullName>
    </submittedName>
</protein>
<dbReference type="GO" id="GO:0008658">
    <property type="term" value="F:penicillin binding"/>
    <property type="evidence" value="ECO:0007669"/>
    <property type="project" value="TreeGrafter"/>
</dbReference>
<reference evidence="2 3" key="1">
    <citation type="journal article" date="2021" name="Front. Microbiol.">
        <title>Bacterial Transformation of Aromatic Monomers in Softwood Black Liquor.</title>
        <authorList>
            <person name="Navas L.E."/>
            <person name="Dexter G."/>
            <person name="Liu J."/>
            <person name="Levy-Booth D."/>
            <person name="Cho M."/>
            <person name="Jang S.K."/>
            <person name="Mansfield S.D."/>
            <person name="Renneckar S."/>
            <person name="Mohn W.W."/>
            <person name="Eltis L.D."/>
        </authorList>
    </citation>
    <scope>NUCLEOTIDE SEQUENCE [LARGE SCALE GENOMIC DNA]</scope>
    <source>
        <strain evidence="2 3">GD02</strain>
    </source>
</reference>
<dbReference type="PANTHER" id="PTHR30627">
    <property type="entry name" value="PEPTIDOGLYCAN D,D-TRANSPEPTIDASE"/>
    <property type="match status" value="1"/>
</dbReference>
<dbReference type="Pfam" id="PF05223">
    <property type="entry name" value="MecA_N"/>
    <property type="match status" value="1"/>
</dbReference>
<accession>A0AA46WV48</accession>
<dbReference type="Gene3D" id="3.40.710.10">
    <property type="entry name" value="DD-peptidase/beta-lactamase superfamily"/>
    <property type="match status" value="2"/>
</dbReference>
<dbReference type="GO" id="GO:0005886">
    <property type="term" value="C:plasma membrane"/>
    <property type="evidence" value="ECO:0007669"/>
    <property type="project" value="TreeGrafter"/>
</dbReference>
<feature type="domain" description="NTF2-like N-terminal transpeptidase" evidence="1">
    <location>
        <begin position="39"/>
        <end position="146"/>
    </location>
</feature>
<dbReference type="GO" id="GO:0071555">
    <property type="term" value="P:cell wall organization"/>
    <property type="evidence" value="ECO:0007669"/>
    <property type="project" value="TreeGrafter"/>
</dbReference>
<dbReference type="SUPFAM" id="SSF56601">
    <property type="entry name" value="beta-lactamase/transpeptidase-like"/>
    <property type="match status" value="1"/>
</dbReference>
<dbReference type="Proteomes" id="UP001162740">
    <property type="component" value="Chromosome"/>
</dbReference>
<dbReference type="AlphaFoldDB" id="A0AA46WV48"/>
<proteinExistence type="predicted"/>
<dbReference type="GO" id="GO:0046677">
    <property type="term" value="P:response to antibiotic"/>
    <property type="evidence" value="ECO:0007669"/>
    <property type="project" value="InterPro"/>
</dbReference>
<dbReference type="GO" id="GO:0071972">
    <property type="term" value="F:peptidoglycan L,D-transpeptidase activity"/>
    <property type="evidence" value="ECO:0007669"/>
    <property type="project" value="TreeGrafter"/>
</dbReference>
<organism evidence="2 3">
    <name type="scientific">Rhodococcus rhodochrous</name>
    <dbReference type="NCBI Taxonomy" id="1829"/>
    <lineage>
        <taxon>Bacteria</taxon>
        <taxon>Bacillati</taxon>
        <taxon>Actinomycetota</taxon>
        <taxon>Actinomycetes</taxon>
        <taxon>Mycobacteriales</taxon>
        <taxon>Nocardiaceae</taxon>
        <taxon>Rhodococcus</taxon>
    </lineage>
</organism>
<evidence type="ECO:0000313" key="3">
    <source>
        <dbReference type="Proteomes" id="UP001162740"/>
    </source>
</evidence>
<dbReference type="EMBL" id="CP083974">
    <property type="protein sequence ID" value="UZF44500.1"/>
    <property type="molecule type" value="Genomic_DNA"/>
</dbReference>
<dbReference type="Gene3D" id="3.90.1310.10">
    <property type="entry name" value="Penicillin-binding protein 2a (Domain 2)"/>
    <property type="match status" value="1"/>
</dbReference>